<name>A0ABD2NFL0_9CUCU</name>
<protein>
    <submittedName>
        <fullName evidence="1">Uncharacterized protein</fullName>
    </submittedName>
</protein>
<dbReference type="Proteomes" id="UP001516400">
    <property type="component" value="Unassembled WGS sequence"/>
</dbReference>
<dbReference type="EMBL" id="JABFTP020000103">
    <property type="protein sequence ID" value="KAL3277160.1"/>
    <property type="molecule type" value="Genomic_DNA"/>
</dbReference>
<dbReference type="AlphaFoldDB" id="A0ABD2NFL0"/>
<organism evidence="1 2">
    <name type="scientific">Cryptolaemus montrouzieri</name>
    <dbReference type="NCBI Taxonomy" id="559131"/>
    <lineage>
        <taxon>Eukaryota</taxon>
        <taxon>Metazoa</taxon>
        <taxon>Ecdysozoa</taxon>
        <taxon>Arthropoda</taxon>
        <taxon>Hexapoda</taxon>
        <taxon>Insecta</taxon>
        <taxon>Pterygota</taxon>
        <taxon>Neoptera</taxon>
        <taxon>Endopterygota</taxon>
        <taxon>Coleoptera</taxon>
        <taxon>Polyphaga</taxon>
        <taxon>Cucujiformia</taxon>
        <taxon>Coccinelloidea</taxon>
        <taxon>Coccinellidae</taxon>
        <taxon>Scymninae</taxon>
        <taxon>Scymnini</taxon>
        <taxon>Cryptolaemus</taxon>
    </lineage>
</organism>
<comment type="caution">
    <text evidence="1">The sequence shown here is derived from an EMBL/GenBank/DDBJ whole genome shotgun (WGS) entry which is preliminary data.</text>
</comment>
<evidence type="ECO:0000313" key="1">
    <source>
        <dbReference type="EMBL" id="KAL3277160.1"/>
    </source>
</evidence>
<gene>
    <name evidence="1" type="ORF">HHI36_012512</name>
</gene>
<reference evidence="1 2" key="1">
    <citation type="journal article" date="2021" name="BMC Biol.">
        <title>Horizontally acquired antibacterial genes associated with adaptive radiation of ladybird beetles.</title>
        <authorList>
            <person name="Li H.S."/>
            <person name="Tang X.F."/>
            <person name="Huang Y.H."/>
            <person name="Xu Z.Y."/>
            <person name="Chen M.L."/>
            <person name="Du X.Y."/>
            <person name="Qiu B.Y."/>
            <person name="Chen P.T."/>
            <person name="Zhang W."/>
            <person name="Slipinski A."/>
            <person name="Escalona H.E."/>
            <person name="Waterhouse R.M."/>
            <person name="Zwick A."/>
            <person name="Pang H."/>
        </authorList>
    </citation>
    <scope>NUCLEOTIDE SEQUENCE [LARGE SCALE GENOMIC DNA]</scope>
    <source>
        <strain evidence="1">SYSU2018</strain>
    </source>
</reference>
<keyword evidence="2" id="KW-1185">Reference proteome</keyword>
<sequence length="121" mass="13738">MKLTPKVSDTSDAYFRTRMEDKYKTAEELSFFDIENIPVVLDSGELIGEPNVLIDDINFLLIENIPRIVDSSALITNTNVVIDHINLSSKENYFPNTGQSFIENDSSRISLIGQKLRIESR</sequence>
<proteinExistence type="predicted"/>
<accession>A0ABD2NFL0</accession>
<evidence type="ECO:0000313" key="2">
    <source>
        <dbReference type="Proteomes" id="UP001516400"/>
    </source>
</evidence>